<evidence type="ECO:0000313" key="9">
    <source>
        <dbReference type="Proteomes" id="UP001213681"/>
    </source>
</evidence>
<evidence type="ECO:0000256" key="6">
    <source>
        <dbReference type="SAM" id="MobiDB-lite"/>
    </source>
</evidence>
<dbReference type="RefSeq" id="XP_056771649.1">
    <property type="nucleotide sequence ID" value="XM_056903882.1"/>
</dbReference>
<dbReference type="GO" id="GO:0000981">
    <property type="term" value="F:DNA-binding transcription factor activity, RNA polymerase II-specific"/>
    <property type="evidence" value="ECO:0007669"/>
    <property type="project" value="InterPro"/>
</dbReference>
<dbReference type="InterPro" id="IPR050815">
    <property type="entry name" value="TF_fung"/>
</dbReference>
<feature type="compositionally biased region" description="Basic and acidic residues" evidence="6">
    <location>
        <begin position="632"/>
        <end position="641"/>
    </location>
</feature>
<keyword evidence="9" id="KW-1185">Reference proteome</keyword>
<dbReference type="PANTHER" id="PTHR47338:SF10">
    <property type="entry name" value="TRANSCRIPTION FACTOR DOMAIN-CONTAINING PROTEIN-RELATED"/>
    <property type="match status" value="1"/>
</dbReference>
<feature type="compositionally biased region" description="Basic residues" evidence="6">
    <location>
        <begin position="642"/>
        <end position="656"/>
    </location>
</feature>
<evidence type="ECO:0000256" key="1">
    <source>
        <dbReference type="ARBA" id="ARBA00004123"/>
    </source>
</evidence>
<reference evidence="8" key="1">
    <citation type="submission" date="2022-12" db="EMBL/GenBank/DDBJ databases">
        <authorList>
            <person name="Petersen C."/>
        </authorList>
    </citation>
    <scope>NUCLEOTIDE SEQUENCE</scope>
    <source>
        <strain evidence="8">IBT 16125</strain>
    </source>
</reference>
<dbReference type="AlphaFoldDB" id="A0AAD6G8X2"/>
<feature type="compositionally biased region" description="Polar residues" evidence="6">
    <location>
        <begin position="20"/>
        <end position="34"/>
    </location>
</feature>
<organism evidence="8 9">
    <name type="scientific">Penicillium daleae</name>
    <dbReference type="NCBI Taxonomy" id="63821"/>
    <lineage>
        <taxon>Eukaryota</taxon>
        <taxon>Fungi</taxon>
        <taxon>Dikarya</taxon>
        <taxon>Ascomycota</taxon>
        <taxon>Pezizomycotina</taxon>
        <taxon>Eurotiomycetes</taxon>
        <taxon>Eurotiomycetidae</taxon>
        <taxon>Eurotiales</taxon>
        <taxon>Aspergillaceae</taxon>
        <taxon>Penicillium</taxon>
    </lineage>
</organism>
<dbReference type="Proteomes" id="UP001213681">
    <property type="component" value="Unassembled WGS sequence"/>
</dbReference>
<dbReference type="Pfam" id="PF04082">
    <property type="entry name" value="Fungal_trans"/>
    <property type="match status" value="1"/>
</dbReference>
<dbReference type="InterPro" id="IPR007219">
    <property type="entry name" value="XnlR_reg_dom"/>
</dbReference>
<name>A0AAD6G8X2_9EURO</name>
<dbReference type="PANTHER" id="PTHR47338">
    <property type="entry name" value="ZN(II)2CYS6 TRANSCRIPTION FACTOR (EUROFUNG)-RELATED"/>
    <property type="match status" value="1"/>
</dbReference>
<protein>
    <submittedName>
        <fullName evidence="8">Fungal-specific transcription factor domain-containing protein</fullName>
    </submittedName>
</protein>
<evidence type="ECO:0000256" key="4">
    <source>
        <dbReference type="ARBA" id="ARBA00023163"/>
    </source>
</evidence>
<evidence type="ECO:0000256" key="5">
    <source>
        <dbReference type="ARBA" id="ARBA00023242"/>
    </source>
</evidence>
<proteinExistence type="predicted"/>
<dbReference type="GO" id="GO:0006351">
    <property type="term" value="P:DNA-templated transcription"/>
    <property type="evidence" value="ECO:0007669"/>
    <property type="project" value="InterPro"/>
</dbReference>
<dbReference type="GO" id="GO:0005634">
    <property type="term" value="C:nucleus"/>
    <property type="evidence" value="ECO:0007669"/>
    <property type="project" value="UniProtKB-SubCell"/>
</dbReference>
<evidence type="ECO:0000313" key="8">
    <source>
        <dbReference type="EMBL" id="KAJ5464802.1"/>
    </source>
</evidence>
<dbReference type="GeneID" id="81594125"/>
<evidence type="ECO:0000256" key="2">
    <source>
        <dbReference type="ARBA" id="ARBA00022723"/>
    </source>
</evidence>
<evidence type="ECO:0000256" key="3">
    <source>
        <dbReference type="ARBA" id="ARBA00023015"/>
    </source>
</evidence>
<dbReference type="EMBL" id="JAPVEA010000001">
    <property type="protein sequence ID" value="KAJ5464802.1"/>
    <property type="molecule type" value="Genomic_DNA"/>
</dbReference>
<feature type="region of interest" description="Disordered" evidence="6">
    <location>
        <begin position="94"/>
        <end position="114"/>
    </location>
</feature>
<evidence type="ECO:0000259" key="7">
    <source>
        <dbReference type="Pfam" id="PF04082"/>
    </source>
</evidence>
<feature type="compositionally biased region" description="Polar residues" evidence="6">
    <location>
        <begin position="94"/>
        <end position="111"/>
    </location>
</feature>
<dbReference type="GO" id="GO:0003677">
    <property type="term" value="F:DNA binding"/>
    <property type="evidence" value="ECO:0007669"/>
    <property type="project" value="InterPro"/>
</dbReference>
<dbReference type="CDD" id="cd12148">
    <property type="entry name" value="fungal_TF_MHR"/>
    <property type="match status" value="1"/>
</dbReference>
<dbReference type="GO" id="GO:0008270">
    <property type="term" value="F:zinc ion binding"/>
    <property type="evidence" value="ECO:0007669"/>
    <property type="project" value="InterPro"/>
</dbReference>
<feature type="region of interest" description="Disordered" evidence="6">
    <location>
        <begin position="626"/>
        <end position="672"/>
    </location>
</feature>
<feature type="domain" description="Xylanolytic transcriptional activator regulatory" evidence="7">
    <location>
        <begin position="136"/>
        <end position="342"/>
    </location>
</feature>
<gene>
    <name evidence="8" type="ORF">N7458_000488</name>
</gene>
<feature type="region of interest" description="Disordered" evidence="6">
    <location>
        <begin position="1"/>
        <end position="76"/>
    </location>
</feature>
<reference evidence="8" key="2">
    <citation type="journal article" date="2023" name="IMA Fungus">
        <title>Comparative genomic study of the Penicillium genus elucidates a diverse pangenome and 15 lateral gene transfer events.</title>
        <authorList>
            <person name="Petersen C."/>
            <person name="Sorensen T."/>
            <person name="Nielsen M.R."/>
            <person name="Sondergaard T.E."/>
            <person name="Sorensen J.L."/>
            <person name="Fitzpatrick D.A."/>
            <person name="Frisvad J.C."/>
            <person name="Nielsen K.L."/>
        </authorList>
    </citation>
    <scope>NUCLEOTIDE SEQUENCE</scope>
    <source>
        <strain evidence="8">IBT 16125</strain>
    </source>
</reference>
<comment type="caution">
    <text evidence="8">The sequence shown here is derived from an EMBL/GenBank/DDBJ whole genome shotgun (WGS) entry which is preliminary data.</text>
</comment>
<keyword evidence="5" id="KW-0539">Nucleus</keyword>
<comment type="subcellular location">
    <subcellularLocation>
        <location evidence="1">Nucleus</location>
    </subcellularLocation>
</comment>
<sequence length="781" mass="87859">MKPGPKIGSSQKRRKCRPLNETTQSRWISSSSLSKGPGTDPRNGDFDSLDGGLEKEELVHAAPADPTETPSGEEQQASQLNTLDLAFILHPSHEVTTPDETQKESPNSQDGGHTGLYRQACKLLGVSQAAVNQIIRIFFENMVAINIFHEPSFAEKLSNISSLSQLTAILAAIAAYASRFDAPKPTDIARDTAQPTTTSHQQPAYFIDLAFEYINKALVECDDEMPPLCVLQALIVATHCRLSQGVRGKAWRSLGLCVSLIYETNLHLLDSRTALNTKNIHQWQDDEEKRRAFWAIWEMDVFASTIRRTPTAIDWNRMEILLPVDNTQWFSGQPTSSCFMERDPNQRWKTLQDSGSQSPKAWFLVINSLMKDAQIVCDPQEVLGGRHYYQPNPNQQLPTAESAVEARQKLETLANAVRCFSLALPGQIHYRDQYLAFGTPVQGEVESQRQQHCSIYNIFVMTQLARLMIYRYDAFRSQSRQSEVNGHQRSGDATGRGTFSPHGVGGALQQYYEAADGILRIVNRSCEEHIWHINPFLSSTIWLASAVQLVRKHFARLPSNRNLIKSRFDVLYLTYKRCIHFWDTQTALQRNLESIVEQLEAKHNDPDAGDWPHFQETPKRALEDNAGISHSSSDRNIEHIRPRAKRPGKTRQKPSHPKKEGHFPQPPSTGKLKVISPAQYLSDAPIVPLDNPALIHDGPDMTAQSYTQRQPATAGSMATLDFMSLQQPDRNQTSEDCVMHTDSNTLNSIYLSDIQHNQALDSLSFDFPNGIYDLLAGWTSY</sequence>
<keyword evidence="4" id="KW-0804">Transcription</keyword>
<keyword evidence="2" id="KW-0479">Metal-binding</keyword>
<accession>A0AAD6G8X2</accession>
<keyword evidence="3" id="KW-0805">Transcription regulation</keyword>